<proteinExistence type="predicted"/>
<organism evidence="1">
    <name type="scientific">candidate division CPR1 bacterium ADurb.Bin160</name>
    <dbReference type="NCBI Taxonomy" id="1852826"/>
    <lineage>
        <taxon>Bacteria</taxon>
        <taxon>candidate division CPR1</taxon>
    </lineage>
</organism>
<sequence length="115" mass="13368">MKKQKKTYYSVVSGALKRKLIGRNVESFELIERDKKKFYFFSNTKSNYTNLDRILDKVISAISYSNEGVSFVFGEIQMKNGKHYTFICEINPIFIREGNTSIISPPKTLQIIKKN</sequence>
<comment type="caution">
    <text evidence="1">The sequence shown here is derived from an EMBL/GenBank/DDBJ whole genome shotgun (WGS) entry which is preliminary data.</text>
</comment>
<accession>A0A1V5ZQX0</accession>
<evidence type="ECO:0000313" key="1">
    <source>
        <dbReference type="EMBL" id="OQB42659.1"/>
    </source>
</evidence>
<protein>
    <submittedName>
        <fullName evidence="1">Uncharacterized protein</fullName>
    </submittedName>
</protein>
<gene>
    <name evidence="1" type="ORF">BWY04_00095</name>
</gene>
<dbReference type="AlphaFoldDB" id="A0A1V5ZQX0"/>
<dbReference type="Proteomes" id="UP000485621">
    <property type="component" value="Unassembled WGS sequence"/>
</dbReference>
<dbReference type="EMBL" id="MWDB01000001">
    <property type="protein sequence ID" value="OQB42659.1"/>
    <property type="molecule type" value="Genomic_DNA"/>
</dbReference>
<reference evidence="1" key="1">
    <citation type="submission" date="2017-02" db="EMBL/GenBank/DDBJ databases">
        <title>Delving into the versatile metabolic prowess of the omnipresent phylum Bacteroidetes.</title>
        <authorList>
            <person name="Nobu M.K."/>
            <person name="Mei R."/>
            <person name="Narihiro T."/>
            <person name="Kuroda K."/>
            <person name="Liu W.-T."/>
        </authorList>
    </citation>
    <scope>NUCLEOTIDE SEQUENCE</scope>
    <source>
        <strain evidence="1">ADurb.Bin160</strain>
    </source>
</reference>
<name>A0A1V5ZQX0_9BACT</name>